<keyword evidence="3" id="KW-1185">Reference proteome</keyword>
<evidence type="ECO:0000313" key="3">
    <source>
        <dbReference type="Proteomes" id="UP000008068"/>
    </source>
</evidence>
<sequence length="175" mass="19106">MSPYNVGMNGVPIGLIVVAPNEYDQAPPVAVLSQITSVSSLIAYLNLMKEFVSFDDMGQFLKNNLQLVSSANFMAPANGYRADIDNHLLVYITSSTLFDADPVPVARTILNTMKYGMVTIGYGTHVDHEKLRKIAGGKPCSYSASNETELNSHIKSIRRHILYADANSGKYCGNL</sequence>
<dbReference type="SUPFAM" id="SSF53300">
    <property type="entry name" value="vWA-like"/>
    <property type="match status" value="1"/>
</dbReference>
<dbReference type="InterPro" id="IPR002035">
    <property type="entry name" value="VWF_A"/>
</dbReference>
<dbReference type="eggNOG" id="KOG4297">
    <property type="taxonomic scope" value="Eukaryota"/>
</dbReference>
<dbReference type="InterPro" id="IPR036465">
    <property type="entry name" value="vWFA_dom_sf"/>
</dbReference>
<evidence type="ECO:0000313" key="2">
    <source>
        <dbReference type="EMBL" id="EGT30652.1"/>
    </source>
</evidence>
<dbReference type="PANTHER" id="PTHR47324:SF1">
    <property type="entry name" value="EGF-LIKE DOMAIN-CONTAINING PROTEIN-RELATED"/>
    <property type="match status" value="1"/>
</dbReference>
<dbReference type="OMA" id="HIMHAES"/>
<name>G0M7I1_CAEBE</name>
<dbReference type="PROSITE" id="PS50234">
    <property type="entry name" value="VWFA"/>
    <property type="match status" value="1"/>
</dbReference>
<dbReference type="HOGENOM" id="CLU_1519247_0_0_1"/>
<protein>
    <recommendedName>
        <fullName evidence="1">VWFA domain-containing protein</fullName>
    </recommendedName>
</protein>
<evidence type="ECO:0000259" key="1">
    <source>
        <dbReference type="PROSITE" id="PS50234"/>
    </source>
</evidence>
<dbReference type="Gene3D" id="3.40.50.410">
    <property type="entry name" value="von Willebrand factor, type A domain"/>
    <property type="match status" value="1"/>
</dbReference>
<dbReference type="EMBL" id="GL379786">
    <property type="protein sequence ID" value="EGT30652.1"/>
    <property type="molecule type" value="Genomic_DNA"/>
</dbReference>
<reference evidence="3" key="1">
    <citation type="submission" date="2011-07" db="EMBL/GenBank/DDBJ databases">
        <authorList>
            <consortium name="Caenorhabditis brenneri Sequencing and Analysis Consortium"/>
            <person name="Wilson R.K."/>
        </authorList>
    </citation>
    <scope>NUCLEOTIDE SEQUENCE [LARGE SCALE GENOMIC DNA]</scope>
    <source>
        <strain evidence="3">PB2801</strain>
    </source>
</reference>
<dbReference type="InParanoid" id="G0M7I1"/>
<feature type="domain" description="VWFA" evidence="1">
    <location>
        <begin position="1"/>
        <end position="157"/>
    </location>
</feature>
<dbReference type="AlphaFoldDB" id="G0M7I1"/>
<dbReference type="Proteomes" id="UP000008068">
    <property type="component" value="Unassembled WGS sequence"/>
</dbReference>
<organism evidence="3">
    <name type="scientific">Caenorhabditis brenneri</name>
    <name type="common">Nematode worm</name>
    <dbReference type="NCBI Taxonomy" id="135651"/>
    <lineage>
        <taxon>Eukaryota</taxon>
        <taxon>Metazoa</taxon>
        <taxon>Ecdysozoa</taxon>
        <taxon>Nematoda</taxon>
        <taxon>Chromadorea</taxon>
        <taxon>Rhabditida</taxon>
        <taxon>Rhabditina</taxon>
        <taxon>Rhabditomorpha</taxon>
        <taxon>Rhabditoidea</taxon>
        <taxon>Rhabditidae</taxon>
        <taxon>Peloderinae</taxon>
        <taxon>Caenorhabditis</taxon>
    </lineage>
</organism>
<dbReference type="OrthoDB" id="5867826at2759"/>
<proteinExistence type="predicted"/>
<dbReference type="STRING" id="135651.G0M7I1"/>
<dbReference type="InterPro" id="IPR053295">
    <property type="entry name" value="Innate_immunity_reg"/>
</dbReference>
<gene>
    <name evidence="2" type="ORF">CAEBREN_01767</name>
</gene>
<accession>G0M7I1</accession>
<dbReference type="PANTHER" id="PTHR47324">
    <property type="entry name" value="PROTEIN IRG-7-RELATED"/>
    <property type="match status" value="1"/>
</dbReference>